<reference evidence="2 3" key="1">
    <citation type="submission" date="2019-02" db="EMBL/GenBank/DDBJ databases">
        <title>Opniocepnalus argus genome.</title>
        <authorList>
            <person name="Zhou C."/>
            <person name="Xiao S."/>
        </authorList>
    </citation>
    <scope>NUCLEOTIDE SEQUENCE [LARGE SCALE GENOMIC DNA]</scope>
    <source>
        <strain evidence="2">OARG1902GOOAL</strain>
        <tissue evidence="2">Muscle</tissue>
    </source>
</reference>
<reference evidence="3" key="2">
    <citation type="submission" date="2019-02" db="EMBL/GenBank/DDBJ databases">
        <title>Opniocepnalus argus Var Kimnra genome.</title>
        <authorList>
            <person name="Zhou C."/>
            <person name="Xiao S."/>
        </authorList>
    </citation>
    <scope>NUCLEOTIDE SEQUENCE [LARGE SCALE GENOMIC DNA]</scope>
</reference>
<dbReference type="Gene3D" id="2.100.10.20">
    <property type="entry name" value="Vitelline membrane outer layer protein I (VOMI)"/>
    <property type="match status" value="1"/>
</dbReference>
<evidence type="ECO:0000256" key="1">
    <source>
        <dbReference type="SAM" id="SignalP"/>
    </source>
</evidence>
<dbReference type="GO" id="GO:0005615">
    <property type="term" value="C:extracellular space"/>
    <property type="evidence" value="ECO:0007669"/>
    <property type="project" value="TreeGrafter"/>
</dbReference>
<evidence type="ECO:0000313" key="3">
    <source>
        <dbReference type="Proteomes" id="UP000503349"/>
    </source>
</evidence>
<evidence type="ECO:0000313" key="2">
    <source>
        <dbReference type="EMBL" id="KAF3696372.1"/>
    </source>
</evidence>
<dbReference type="CDD" id="cd00220">
    <property type="entry name" value="VMO-I"/>
    <property type="match status" value="1"/>
</dbReference>
<feature type="chain" id="PRO_5026330085" evidence="1">
    <location>
        <begin position="23"/>
        <end position="194"/>
    </location>
</feature>
<protein>
    <submittedName>
        <fullName evidence="2">Vitelline membrane outer layer protein 1-like protein</fullName>
    </submittedName>
</protein>
<dbReference type="PANTHER" id="PTHR18841">
    <property type="entry name" value="VITELLINE MEMBRANE OUTER LAYER PROTEIN I-RELATED"/>
    <property type="match status" value="1"/>
</dbReference>
<organism evidence="2 3">
    <name type="scientific">Channa argus</name>
    <name type="common">Northern snakehead</name>
    <name type="synonym">Ophicephalus argus</name>
    <dbReference type="NCBI Taxonomy" id="215402"/>
    <lineage>
        <taxon>Eukaryota</taxon>
        <taxon>Metazoa</taxon>
        <taxon>Chordata</taxon>
        <taxon>Craniata</taxon>
        <taxon>Vertebrata</taxon>
        <taxon>Euteleostomi</taxon>
        <taxon>Actinopterygii</taxon>
        <taxon>Neopterygii</taxon>
        <taxon>Teleostei</taxon>
        <taxon>Neoteleostei</taxon>
        <taxon>Acanthomorphata</taxon>
        <taxon>Anabantaria</taxon>
        <taxon>Anabantiformes</taxon>
        <taxon>Channoidei</taxon>
        <taxon>Channidae</taxon>
        <taxon>Channa</taxon>
    </lineage>
</organism>
<dbReference type="PANTHER" id="PTHR18841:SF0">
    <property type="entry name" value="VITELLINE MEMBRANE OUTER LAYER 1 HOMOLOG A-RELATED"/>
    <property type="match status" value="1"/>
</dbReference>
<keyword evidence="1" id="KW-0732">Signal</keyword>
<accession>A0A6G1Q1J2</accession>
<dbReference type="SUPFAM" id="SSF51092">
    <property type="entry name" value="Vitelline membrane outer protein-I (VMO-I)"/>
    <property type="match status" value="1"/>
</dbReference>
<dbReference type="InterPro" id="IPR036706">
    <property type="entry name" value="VOMI_sf"/>
</dbReference>
<dbReference type="Proteomes" id="UP000503349">
    <property type="component" value="Chromosome 12"/>
</dbReference>
<dbReference type="AlphaFoldDB" id="A0A6G1Q1J2"/>
<dbReference type="InterPro" id="IPR005515">
    <property type="entry name" value="VOMI"/>
</dbReference>
<gene>
    <name evidence="2" type="ORF">EXN66_Car012049</name>
</gene>
<sequence>MQQLCLIISHLFLLSWMPWVTGQSRHLTVGNGGPWGEWGRMELCPEGYYASGFSLKVEGKQGRGDDTALNGIRLYCVNPNNNVNGQYRIIESSVGRWGEWTSVKWCLAQRLVSFMLRVEPSIGDGDDTAANNIKFLCSGSGVQLEGDGLTWGSWGSWSSKCSKGAICGLQTRVEGPQGDGDDTALNDVQFLCCN</sequence>
<dbReference type="Pfam" id="PF03762">
    <property type="entry name" value="VOMI"/>
    <property type="match status" value="1"/>
</dbReference>
<dbReference type="EMBL" id="CM015723">
    <property type="protein sequence ID" value="KAF3696372.1"/>
    <property type="molecule type" value="Genomic_DNA"/>
</dbReference>
<feature type="signal peptide" evidence="1">
    <location>
        <begin position="1"/>
        <end position="22"/>
    </location>
</feature>
<proteinExistence type="predicted"/>
<name>A0A6G1Q1J2_CHAAH</name>
<keyword evidence="3" id="KW-1185">Reference proteome</keyword>